<sequence>MLDTSGMKREGPATTGAAPGTIGTAPGKPGRLRSSTGAHTDPVRDTATPR</sequence>
<protein>
    <submittedName>
        <fullName evidence="2">Uncharacterized protein</fullName>
    </submittedName>
</protein>
<dbReference type="EMBL" id="JAIWYP010000001">
    <property type="protein sequence ID" value="KAH3897055.1"/>
    <property type="molecule type" value="Genomic_DNA"/>
</dbReference>
<evidence type="ECO:0000256" key="1">
    <source>
        <dbReference type="SAM" id="MobiDB-lite"/>
    </source>
</evidence>
<feature type="compositionally biased region" description="Basic and acidic residues" evidence="1">
    <location>
        <begin position="1"/>
        <end position="11"/>
    </location>
</feature>
<feature type="region of interest" description="Disordered" evidence="1">
    <location>
        <begin position="1"/>
        <end position="50"/>
    </location>
</feature>
<feature type="compositionally biased region" description="Low complexity" evidence="1">
    <location>
        <begin position="12"/>
        <end position="29"/>
    </location>
</feature>
<gene>
    <name evidence="2" type="ORF">DPMN_021239</name>
</gene>
<dbReference type="AlphaFoldDB" id="A0A9D4NMF2"/>
<reference evidence="2" key="2">
    <citation type="submission" date="2020-11" db="EMBL/GenBank/DDBJ databases">
        <authorList>
            <person name="McCartney M.A."/>
            <person name="Auch B."/>
            <person name="Kono T."/>
            <person name="Mallez S."/>
            <person name="Becker A."/>
            <person name="Gohl D.M."/>
            <person name="Silverstein K.A.T."/>
            <person name="Koren S."/>
            <person name="Bechman K.B."/>
            <person name="Herman A."/>
            <person name="Abrahante J.E."/>
            <person name="Garbe J."/>
        </authorList>
    </citation>
    <scope>NUCLEOTIDE SEQUENCE</scope>
    <source>
        <strain evidence="2">Duluth1</strain>
        <tissue evidence="2">Whole animal</tissue>
    </source>
</reference>
<evidence type="ECO:0000313" key="2">
    <source>
        <dbReference type="EMBL" id="KAH3897055.1"/>
    </source>
</evidence>
<dbReference type="Proteomes" id="UP000828390">
    <property type="component" value="Unassembled WGS sequence"/>
</dbReference>
<reference evidence="2" key="1">
    <citation type="journal article" date="2019" name="bioRxiv">
        <title>The Genome of the Zebra Mussel, Dreissena polymorpha: A Resource for Invasive Species Research.</title>
        <authorList>
            <person name="McCartney M.A."/>
            <person name="Auch B."/>
            <person name="Kono T."/>
            <person name="Mallez S."/>
            <person name="Zhang Y."/>
            <person name="Obille A."/>
            <person name="Becker A."/>
            <person name="Abrahante J.E."/>
            <person name="Garbe J."/>
            <person name="Badalamenti J.P."/>
            <person name="Herman A."/>
            <person name="Mangelson H."/>
            <person name="Liachko I."/>
            <person name="Sullivan S."/>
            <person name="Sone E.D."/>
            <person name="Koren S."/>
            <person name="Silverstein K.A.T."/>
            <person name="Beckman K.B."/>
            <person name="Gohl D.M."/>
        </authorList>
    </citation>
    <scope>NUCLEOTIDE SEQUENCE</scope>
    <source>
        <strain evidence="2">Duluth1</strain>
        <tissue evidence="2">Whole animal</tissue>
    </source>
</reference>
<accession>A0A9D4NMF2</accession>
<proteinExistence type="predicted"/>
<name>A0A9D4NMF2_DREPO</name>
<evidence type="ECO:0000313" key="3">
    <source>
        <dbReference type="Proteomes" id="UP000828390"/>
    </source>
</evidence>
<organism evidence="2 3">
    <name type="scientific">Dreissena polymorpha</name>
    <name type="common">Zebra mussel</name>
    <name type="synonym">Mytilus polymorpha</name>
    <dbReference type="NCBI Taxonomy" id="45954"/>
    <lineage>
        <taxon>Eukaryota</taxon>
        <taxon>Metazoa</taxon>
        <taxon>Spiralia</taxon>
        <taxon>Lophotrochozoa</taxon>
        <taxon>Mollusca</taxon>
        <taxon>Bivalvia</taxon>
        <taxon>Autobranchia</taxon>
        <taxon>Heteroconchia</taxon>
        <taxon>Euheterodonta</taxon>
        <taxon>Imparidentia</taxon>
        <taxon>Neoheterodontei</taxon>
        <taxon>Myida</taxon>
        <taxon>Dreissenoidea</taxon>
        <taxon>Dreissenidae</taxon>
        <taxon>Dreissena</taxon>
    </lineage>
</organism>
<comment type="caution">
    <text evidence="2">The sequence shown here is derived from an EMBL/GenBank/DDBJ whole genome shotgun (WGS) entry which is preliminary data.</text>
</comment>
<keyword evidence="3" id="KW-1185">Reference proteome</keyword>